<dbReference type="Proteomes" id="UP001233999">
    <property type="component" value="Unassembled WGS sequence"/>
</dbReference>
<organism evidence="2 3">
    <name type="scientific">Diploptera punctata</name>
    <name type="common">Pacific beetle cockroach</name>
    <dbReference type="NCBI Taxonomy" id="6984"/>
    <lineage>
        <taxon>Eukaryota</taxon>
        <taxon>Metazoa</taxon>
        <taxon>Ecdysozoa</taxon>
        <taxon>Arthropoda</taxon>
        <taxon>Hexapoda</taxon>
        <taxon>Insecta</taxon>
        <taxon>Pterygota</taxon>
        <taxon>Neoptera</taxon>
        <taxon>Polyneoptera</taxon>
        <taxon>Dictyoptera</taxon>
        <taxon>Blattodea</taxon>
        <taxon>Blaberoidea</taxon>
        <taxon>Blaberidae</taxon>
        <taxon>Diplopterinae</taxon>
        <taxon>Diploptera</taxon>
    </lineage>
</organism>
<feature type="region of interest" description="Disordered" evidence="1">
    <location>
        <begin position="17"/>
        <end position="49"/>
    </location>
</feature>
<evidence type="ECO:0000313" key="3">
    <source>
        <dbReference type="Proteomes" id="UP001233999"/>
    </source>
</evidence>
<reference evidence="2" key="1">
    <citation type="journal article" date="2023" name="IScience">
        <title>Live-bearing cockroach genome reveals convergent evolutionary mechanisms linked to viviparity in insects and beyond.</title>
        <authorList>
            <person name="Fouks B."/>
            <person name="Harrison M.C."/>
            <person name="Mikhailova A.A."/>
            <person name="Marchal E."/>
            <person name="English S."/>
            <person name="Carruthers M."/>
            <person name="Jennings E.C."/>
            <person name="Chiamaka E.L."/>
            <person name="Frigard R.A."/>
            <person name="Pippel M."/>
            <person name="Attardo G.M."/>
            <person name="Benoit J.B."/>
            <person name="Bornberg-Bauer E."/>
            <person name="Tobe S.S."/>
        </authorList>
    </citation>
    <scope>NUCLEOTIDE SEQUENCE</scope>
    <source>
        <strain evidence="2">Stay&amp;Tobe</strain>
    </source>
</reference>
<accession>A0AAD8EI01</accession>
<name>A0AAD8EI01_DIPPU</name>
<dbReference type="AlphaFoldDB" id="A0AAD8EI01"/>
<sequence length="72" mass="9160">DEWEKELERLTSRFERELQTKKKRPDEQKVLTLRHQQEREDLEKNMTIRRDKKKESITRKLLEHERFIRELQ</sequence>
<proteinExistence type="predicted"/>
<dbReference type="EMBL" id="JASPKZ010004491">
    <property type="protein sequence ID" value="KAJ9590277.1"/>
    <property type="molecule type" value="Genomic_DNA"/>
</dbReference>
<feature type="non-terminal residue" evidence="2">
    <location>
        <position position="72"/>
    </location>
</feature>
<reference evidence="2" key="2">
    <citation type="submission" date="2023-05" db="EMBL/GenBank/DDBJ databases">
        <authorList>
            <person name="Fouks B."/>
        </authorList>
    </citation>
    <scope>NUCLEOTIDE SEQUENCE</scope>
    <source>
        <strain evidence="2">Stay&amp;Tobe</strain>
        <tissue evidence="2">Testes</tissue>
    </source>
</reference>
<gene>
    <name evidence="2" type="ORF">L9F63_027883</name>
</gene>
<comment type="caution">
    <text evidence="2">The sequence shown here is derived from an EMBL/GenBank/DDBJ whole genome shotgun (WGS) entry which is preliminary data.</text>
</comment>
<protein>
    <submittedName>
        <fullName evidence="2">Uncharacterized protein</fullName>
    </submittedName>
</protein>
<evidence type="ECO:0000256" key="1">
    <source>
        <dbReference type="SAM" id="MobiDB-lite"/>
    </source>
</evidence>
<feature type="non-terminal residue" evidence="2">
    <location>
        <position position="1"/>
    </location>
</feature>
<evidence type="ECO:0000313" key="2">
    <source>
        <dbReference type="EMBL" id="KAJ9590277.1"/>
    </source>
</evidence>
<keyword evidence="3" id="KW-1185">Reference proteome</keyword>